<dbReference type="AlphaFoldDB" id="A0A9P7VKK9"/>
<dbReference type="Proteomes" id="UP000812287">
    <property type="component" value="Unassembled WGS sequence"/>
</dbReference>
<evidence type="ECO:0000313" key="1">
    <source>
        <dbReference type="EMBL" id="KAG7442270.1"/>
    </source>
</evidence>
<dbReference type="GeneID" id="66111427"/>
<keyword evidence="2" id="KW-1185">Reference proteome</keyword>
<dbReference type="OrthoDB" id="5424209at2759"/>
<dbReference type="EMBL" id="MU250552">
    <property type="protein sequence ID" value="KAG7442270.1"/>
    <property type="molecule type" value="Genomic_DNA"/>
</dbReference>
<proteinExistence type="predicted"/>
<name>A0A9P7VKK9_9AGAR</name>
<dbReference type="SUPFAM" id="SSF50494">
    <property type="entry name" value="Trypsin-like serine proteases"/>
    <property type="match status" value="1"/>
</dbReference>
<evidence type="ECO:0000313" key="2">
    <source>
        <dbReference type="Proteomes" id="UP000812287"/>
    </source>
</evidence>
<accession>A0A9P7VKK9</accession>
<organism evidence="1 2">
    <name type="scientific">Guyanagaster necrorhizus</name>
    <dbReference type="NCBI Taxonomy" id="856835"/>
    <lineage>
        <taxon>Eukaryota</taxon>
        <taxon>Fungi</taxon>
        <taxon>Dikarya</taxon>
        <taxon>Basidiomycota</taxon>
        <taxon>Agaricomycotina</taxon>
        <taxon>Agaricomycetes</taxon>
        <taxon>Agaricomycetidae</taxon>
        <taxon>Agaricales</taxon>
        <taxon>Marasmiineae</taxon>
        <taxon>Physalacriaceae</taxon>
        <taxon>Guyanagaster</taxon>
    </lineage>
</organism>
<reference evidence="1" key="1">
    <citation type="submission" date="2020-11" db="EMBL/GenBank/DDBJ databases">
        <title>Adaptations for nitrogen fixation in a non-lichenized fungal sporocarp promotes dispersal by wood-feeding termites.</title>
        <authorList>
            <consortium name="DOE Joint Genome Institute"/>
            <person name="Koch R.A."/>
            <person name="Yoon G."/>
            <person name="Arayal U."/>
            <person name="Lail K."/>
            <person name="Amirebrahimi M."/>
            <person name="Labutti K."/>
            <person name="Lipzen A."/>
            <person name="Riley R."/>
            <person name="Barry K."/>
            <person name="Henrissat B."/>
            <person name="Grigoriev I.V."/>
            <person name="Herr J.R."/>
            <person name="Aime M.C."/>
        </authorList>
    </citation>
    <scope>NUCLEOTIDE SEQUENCE</scope>
    <source>
        <strain evidence="1">MCA 3950</strain>
    </source>
</reference>
<sequence>MAPNPFNLDEVFYDSCLYIPAQFGNEPPIASTSTLVPPTVYTFGKCEGDIDSSRLTDHYPAAYKDFFGTPSGAPCIYKSGPAWPERPGPHAQRFIREARPVYGHPIAGSWLEIGTEIYKSLDSHGVMWTSIDPVAFANAGEKTPFCPLLMWIGVKHKTLPFDAAVAAADAIKLILSLAGFPDIEVAFRESEVTHSVGGPKLLPFTPLFDRIPKFRKPFTPTLGLSIAPLKTPHYEGTGALYFRLGKDDDERVVLLTAAHVARPPAYAYMGTLRQHTRQQHEHIVALGCMGYWNAINAMMDTIGDLARSIKVWNKVISRLGEFVEGEDAAVTDSRKYTQRDVEKAMRIIDNLNKLHDEVTKRRTHPDLRIIGFVLHAEPIVVADGPTEFTHDWAFIQLYPEKIDWSTFPGNKVYIGGNLSVPDFRNFLFPQPKDKVGYEYPDDGLLQAFGVVKDDEIRQPQHLDIHGEKALLVVKNGPTTGTTVGRVNGLESFTRVYTDYSAKYVSIEVAILPYTDNKKLPSSFSAPGDSGAIILDRAGRIVALLTGGGGTNHETDVTYGTPYWWLEEKIKKAFPDCHLY</sequence>
<gene>
    <name evidence="1" type="ORF">BT62DRAFT_973805</name>
</gene>
<protein>
    <submittedName>
        <fullName evidence="1">Uncharacterized protein</fullName>
    </submittedName>
</protein>
<dbReference type="RefSeq" id="XP_043035770.1">
    <property type="nucleotide sequence ID" value="XM_043189130.1"/>
</dbReference>
<dbReference type="InterPro" id="IPR009003">
    <property type="entry name" value="Peptidase_S1_PA"/>
</dbReference>
<comment type="caution">
    <text evidence="1">The sequence shown here is derived from an EMBL/GenBank/DDBJ whole genome shotgun (WGS) entry which is preliminary data.</text>
</comment>